<reference evidence="4 5" key="1">
    <citation type="journal article" date="2023" name="Microbiol. Resour. Announc.">
        <title>Complete Genome Sequence of Imperialibacter roseus strain P4T.</title>
        <authorList>
            <person name="Tizabi D.R."/>
            <person name="Bachvaroff T."/>
            <person name="Hill R.T."/>
        </authorList>
    </citation>
    <scope>NUCLEOTIDE SEQUENCE [LARGE SCALE GENOMIC DNA]</scope>
    <source>
        <strain evidence="4 5">P4T</strain>
    </source>
</reference>
<dbReference type="EMBL" id="CP136051">
    <property type="protein sequence ID" value="WOK06201.1"/>
    <property type="molecule type" value="Genomic_DNA"/>
</dbReference>
<gene>
    <name evidence="4" type="ORF">RT717_24290</name>
</gene>
<proteinExistence type="predicted"/>
<dbReference type="Proteomes" id="UP001302349">
    <property type="component" value="Chromosome"/>
</dbReference>
<sequence>MKNILLSAFLACYAFILYTSCASQQPVTGGAKDTIPPTLLESYPINKSLNFKDQKITLVFDEFIKEDQIKTKLIITPDDQNKFDVVIKKTSITLDFENPFADSTTYTLNFNSTISDITENNDAENIILAFSTTTYIDSLSIAGSIIDLLTHEPIKEATVALYQANDTTDIFNKRPLYFTKTAEDGTYSIENLKNGNYRLYAFQDKNKNNLCEPNDEPHGFIADTLALTYNIDSLTIPITRNDVRPLAQLTSRTSGIYFESRYNKPLKDFSVQILDSLKLPNWTIEANLTPDGRGIVFYPVSNPKKDSLQIAITSIDSTYNQTIDTTYLKFTSSKRSIPPFKFTTIPTKDEQILEKTTFTLSFTKPVAKNYIADSMRVSIDTLVQHPVKIDTIIWNNHKTKVTINTQIDKKIVANEKLRYQQLTDSLQSDTSSLDFKRYSRIKKLLDKVEDNYTRVKLPKGTFFSVDGDTSYTENIPLKFINSEERGIVRGTISTDYTNYTLQLVTNKYKVVSSQPGTSTFEFKNIPPGDYTFRILVDDNNDGVWSTGNSLKRIEPESVYIYPEFFNVRENWTLENVEINF</sequence>
<keyword evidence="1 2" id="KW-0732">Signal</keyword>
<evidence type="ECO:0000313" key="4">
    <source>
        <dbReference type="EMBL" id="WOK06201.1"/>
    </source>
</evidence>
<feature type="chain" id="PRO_5045427363" evidence="2">
    <location>
        <begin position="23"/>
        <end position="580"/>
    </location>
</feature>
<evidence type="ECO:0000259" key="3">
    <source>
        <dbReference type="Pfam" id="PF13205"/>
    </source>
</evidence>
<keyword evidence="5" id="KW-1185">Reference proteome</keyword>
<dbReference type="Pfam" id="PF13205">
    <property type="entry name" value="Big_5"/>
    <property type="match status" value="1"/>
</dbReference>
<accession>A0ABZ0IR55</accession>
<dbReference type="RefSeq" id="WP_317488931.1">
    <property type="nucleotide sequence ID" value="NZ_CP136051.1"/>
</dbReference>
<evidence type="ECO:0000256" key="1">
    <source>
        <dbReference type="ARBA" id="ARBA00022729"/>
    </source>
</evidence>
<dbReference type="InterPro" id="IPR013783">
    <property type="entry name" value="Ig-like_fold"/>
</dbReference>
<evidence type="ECO:0000256" key="2">
    <source>
        <dbReference type="SAM" id="SignalP"/>
    </source>
</evidence>
<feature type="domain" description="SbsA Ig-like" evidence="3">
    <location>
        <begin position="33"/>
        <end position="132"/>
    </location>
</feature>
<dbReference type="SUPFAM" id="SSF49452">
    <property type="entry name" value="Starch-binding domain-like"/>
    <property type="match status" value="1"/>
</dbReference>
<dbReference type="Gene3D" id="2.60.40.10">
    <property type="entry name" value="Immunoglobulins"/>
    <property type="match status" value="1"/>
</dbReference>
<dbReference type="InterPro" id="IPR013784">
    <property type="entry name" value="Carb-bd-like_fold"/>
</dbReference>
<evidence type="ECO:0000313" key="5">
    <source>
        <dbReference type="Proteomes" id="UP001302349"/>
    </source>
</evidence>
<name>A0ABZ0IR55_9BACT</name>
<organism evidence="4 5">
    <name type="scientific">Imperialibacter roseus</name>
    <dbReference type="NCBI Taxonomy" id="1324217"/>
    <lineage>
        <taxon>Bacteria</taxon>
        <taxon>Pseudomonadati</taxon>
        <taxon>Bacteroidota</taxon>
        <taxon>Cytophagia</taxon>
        <taxon>Cytophagales</taxon>
        <taxon>Flammeovirgaceae</taxon>
        <taxon>Imperialibacter</taxon>
    </lineage>
</organism>
<protein>
    <submittedName>
        <fullName evidence="4">Ig-like domain-containing domain</fullName>
    </submittedName>
</protein>
<feature type="signal peptide" evidence="2">
    <location>
        <begin position="1"/>
        <end position="22"/>
    </location>
</feature>
<dbReference type="InterPro" id="IPR032812">
    <property type="entry name" value="SbsA_Ig"/>
</dbReference>